<evidence type="ECO:0000256" key="1">
    <source>
        <dbReference type="ARBA" id="ARBA00003408"/>
    </source>
</evidence>
<keyword evidence="10" id="KW-0406">Ion transport</keyword>
<dbReference type="RefSeq" id="WP_151147064.1">
    <property type="nucleotide sequence ID" value="NZ_WAGX01000007.1"/>
</dbReference>
<gene>
    <name evidence="14" type="ORF">F7O84_14970</name>
</gene>
<dbReference type="PANTHER" id="PTHR43298">
    <property type="entry name" value="MULTIDRUG RESISTANCE PROTEIN NORM-RELATED"/>
    <property type="match status" value="1"/>
</dbReference>
<evidence type="ECO:0000313" key="15">
    <source>
        <dbReference type="Proteomes" id="UP000461768"/>
    </source>
</evidence>
<evidence type="ECO:0000313" key="14">
    <source>
        <dbReference type="EMBL" id="KAB1435687.1"/>
    </source>
</evidence>
<protein>
    <recommendedName>
        <fullName evidence="4">Probable multidrug resistance protein NorM</fullName>
    </recommendedName>
    <alternativeName>
        <fullName evidence="12">Multidrug-efflux transporter</fullName>
    </alternativeName>
</protein>
<feature type="transmembrane region" description="Helical" evidence="13">
    <location>
        <begin position="361"/>
        <end position="386"/>
    </location>
</feature>
<keyword evidence="5" id="KW-0813">Transport</keyword>
<feature type="transmembrane region" description="Helical" evidence="13">
    <location>
        <begin position="166"/>
        <end position="188"/>
    </location>
</feature>
<feature type="transmembrane region" description="Helical" evidence="13">
    <location>
        <begin position="393"/>
        <end position="412"/>
    </location>
</feature>
<evidence type="ECO:0000256" key="13">
    <source>
        <dbReference type="SAM" id="Phobius"/>
    </source>
</evidence>
<proteinExistence type="inferred from homology"/>
<evidence type="ECO:0000256" key="11">
    <source>
        <dbReference type="ARBA" id="ARBA00023136"/>
    </source>
</evidence>
<keyword evidence="9 13" id="KW-1133">Transmembrane helix</keyword>
<evidence type="ECO:0000256" key="5">
    <source>
        <dbReference type="ARBA" id="ARBA00022448"/>
    </source>
</evidence>
<dbReference type="Pfam" id="PF01554">
    <property type="entry name" value="MatE"/>
    <property type="match status" value="2"/>
</dbReference>
<name>A0A7V7QHV4_9FIRM</name>
<organism evidence="14 15">
    <name type="scientific">Candidatus Galacturonatibacter soehngenii</name>
    <dbReference type="NCBI Taxonomy" id="2307010"/>
    <lineage>
        <taxon>Bacteria</taxon>
        <taxon>Bacillati</taxon>
        <taxon>Bacillota</taxon>
        <taxon>Clostridia</taxon>
        <taxon>Lachnospirales</taxon>
        <taxon>Lachnospiraceae</taxon>
        <taxon>Candidatus Galacturonatibacter</taxon>
    </lineage>
</organism>
<feature type="transmembrane region" description="Helical" evidence="13">
    <location>
        <begin position="14"/>
        <end position="35"/>
    </location>
</feature>
<dbReference type="AlphaFoldDB" id="A0A7V7QHV4"/>
<reference evidence="14 15" key="2">
    <citation type="submission" date="2020-02" db="EMBL/GenBank/DDBJ databases">
        <title>Candidatus Galacturonibacter soehngenii shows hetero-acetogenic catabolism of galacturonic acid but lacks a canonical carbon monoxide dehydrogenase/acetyl-CoA synthase complex.</title>
        <authorList>
            <person name="Diender M."/>
            <person name="Stouten G.R."/>
            <person name="Petersen J.F."/>
            <person name="Nielsen P.H."/>
            <person name="Dueholm M.S."/>
            <person name="Pronk J.T."/>
            <person name="Van Loosdrecht M.C.M."/>
        </authorList>
    </citation>
    <scope>NUCLEOTIDE SEQUENCE [LARGE SCALE GENOMIC DNA]</scope>
    <source>
        <strain evidence="14">GalUA</strain>
    </source>
</reference>
<feature type="transmembrane region" description="Helical" evidence="13">
    <location>
        <begin position="200"/>
        <end position="222"/>
    </location>
</feature>
<feature type="transmembrane region" description="Helical" evidence="13">
    <location>
        <begin position="243"/>
        <end position="260"/>
    </location>
</feature>
<sequence>MKENSIHMMESKNIFHLLLSMAIPPMLSMLIQSLYNIVDSIFVAQLGEEALTAVSIAFPLQNLVLAVAVGLGVGINACMAINMGAKNKEEVNKTATNGIVLTLFHSFLFVIIGLFFVKPYLQFFTNNNQVFQWGMEYSQIVICFSFGSMLHINIEKMFQASGKMVIPMILQGVGAIVNIILDPILIFGKFGIPALGVKGAAIATIIGQMSSFILALIMFLKTEKDIHVSIKKYPPNASLIKKIYSIAVPSGIMMSLPSILVSALNGILGAFSQTAVAVFGLYYKIQTFVYMPSTGVIQGMRPIISFNYGAKRYDRVKDVVRSSLFVVAGIMTLGTIFFLSVPELILSMFHATQQMNDIGIYTLRIIGCGFIFSAVGVICSGVFEALGKGKESLMISLLRQLVIIIPLSYLLGRAIGIHGVWISFPIAEIIAALVSVVLIKKEFNKFDS</sequence>
<reference evidence="14 15" key="1">
    <citation type="submission" date="2019-09" db="EMBL/GenBank/DDBJ databases">
        <authorList>
            <person name="Valk L.C."/>
        </authorList>
    </citation>
    <scope>NUCLEOTIDE SEQUENCE [LARGE SCALE GENOMIC DNA]</scope>
    <source>
        <strain evidence="14">GalUA</strain>
    </source>
</reference>
<dbReference type="InterPro" id="IPR002528">
    <property type="entry name" value="MATE_fam"/>
</dbReference>
<dbReference type="OrthoDB" id="9811110at2"/>
<dbReference type="GO" id="GO:0015297">
    <property type="term" value="F:antiporter activity"/>
    <property type="evidence" value="ECO:0007669"/>
    <property type="project" value="UniProtKB-KW"/>
</dbReference>
<evidence type="ECO:0000256" key="8">
    <source>
        <dbReference type="ARBA" id="ARBA00022692"/>
    </source>
</evidence>
<keyword evidence="11 13" id="KW-0472">Membrane</keyword>
<feature type="transmembrane region" description="Helical" evidence="13">
    <location>
        <begin position="137"/>
        <end position="154"/>
    </location>
</feature>
<dbReference type="GO" id="GO:0042910">
    <property type="term" value="F:xenobiotic transmembrane transporter activity"/>
    <property type="evidence" value="ECO:0007669"/>
    <property type="project" value="InterPro"/>
</dbReference>
<dbReference type="PIRSF" id="PIRSF006603">
    <property type="entry name" value="DinF"/>
    <property type="match status" value="1"/>
</dbReference>
<dbReference type="InterPro" id="IPR050222">
    <property type="entry name" value="MATE_MdtK"/>
</dbReference>
<dbReference type="CDD" id="cd13144">
    <property type="entry name" value="MATE_like_4"/>
    <property type="match status" value="1"/>
</dbReference>
<dbReference type="Proteomes" id="UP000461768">
    <property type="component" value="Unassembled WGS sequence"/>
</dbReference>
<feature type="transmembrane region" description="Helical" evidence="13">
    <location>
        <begin position="63"/>
        <end position="85"/>
    </location>
</feature>
<evidence type="ECO:0000256" key="9">
    <source>
        <dbReference type="ARBA" id="ARBA00022989"/>
    </source>
</evidence>
<dbReference type="GO" id="GO:0006811">
    <property type="term" value="P:monoatomic ion transport"/>
    <property type="evidence" value="ECO:0007669"/>
    <property type="project" value="UniProtKB-KW"/>
</dbReference>
<keyword evidence="8 13" id="KW-0812">Transmembrane</keyword>
<evidence type="ECO:0000256" key="7">
    <source>
        <dbReference type="ARBA" id="ARBA00022475"/>
    </source>
</evidence>
<feature type="transmembrane region" description="Helical" evidence="13">
    <location>
        <begin position="319"/>
        <end position="341"/>
    </location>
</feature>
<accession>A0A7V7QHV4</accession>
<dbReference type="NCBIfam" id="TIGR00797">
    <property type="entry name" value="matE"/>
    <property type="match status" value="1"/>
</dbReference>
<evidence type="ECO:0000256" key="2">
    <source>
        <dbReference type="ARBA" id="ARBA00004651"/>
    </source>
</evidence>
<comment type="similarity">
    <text evidence="3">Belongs to the multi antimicrobial extrusion (MATE) (TC 2.A.66.1) family.</text>
</comment>
<evidence type="ECO:0000256" key="6">
    <source>
        <dbReference type="ARBA" id="ARBA00022449"/>
    </source>
</evidence>
<keyword evidence="6" id="KW-0050">Antiport</keyword>
<dbReference type="EMBL" id="WAGX01000007">
    <property type="protein sequence ID" value="KAB1435687.1"/>
    <property type="molecule type" value="Genomic_DNA"/>
</dbReference>
<feature type="transmembrane region" description="Helical" evidence="13">
    <location>
        <begin position="97"/>
        <end position="117"/>
    </location>
</feature>
<dbReference type="PANTHER" id="PTHR43298:SF2">
    <property type="entry name" value="FMN_FAD EXPORTER YEEO-RELATED"/>
    <property type="match status" value="1"/>
</dbReference>
<feature type="transmembrane region" description="Helical" evidence="13">
    <location>
        <begin position="418"/>
        <end position="439"/>
    </location>
</feature>
<dbReference type="InterPro" id="IPR048279">
    <property type="entry name" value="MdtK-like"/>
</dbReference>
<evidence type="ECO:0000256" key="12">
    <source>
        <dbReference type="ARBA" id="ARBA00031636"/>
    </source>
</evidence>
<comment type="caution">
    <text evidence="14">The sequence shown here is derived from an EMBL/GenBank/DDBJ whole genome shotgun (WGS) entry which is preliminary data.</text>
</comment>
<keyword evidence="7" id="KW-1003">Cell membrane</keyword>
<evidence type="ECO:0000256" key="4">
    <source>
        <dbReference type="ARBA" id="ARBA00020268"/>
    </source>
</evidence>
<evidence type="ECO:0000256" key="3">
    <source>
        <dbReference type="ARBA" id="ARBA00010199"/>
    </source>
</evidence>
<dbReference type="GO" id="GO:0005886">
    <property type="term" value="C:plasma membrane"/>
    <property type="evidence" value="ECO:0007669"/>
    <property type="project" value="UniProtKB-SubCell"/>
</dbReference>
<evidence type="ECO:0000256" key="10">
    <source>
        <dbReference type="ARBA" id="ARBA00023065"/>
    </source>
</evidence>
<keyword evidence="15" id="KW-1185">Reference proteome</keyword>
<comment type="function">
    <text evidence="1">Multidrug efflux pump.</text>
</comment>
<comment type="subcellular location">
    <subcellularLocation>
        <location evidence="2">Cell membrane</location>
        <topology evidence="2">Multi-pass membrane protein</topology>
    </subcellularLocation>
</comment>